<gene>
    <name evidence="2" type="ORF">BT63DRAFT_464788</name>
</gene>
<dbReference type="Gene3D" id="3.40.50.1820">
    <property type="entry name" value="alpha/beta hydrolase"/>
    <property type="match status" value="1"/>
</dbReference>
<name>A0A6A6TYB7_9PEZI</name>
<reference evidence="2" key="1">
    <citation type="journal article" date="2020" name="Stud. Mycol.">
        <title>101 Dothideomycetes genomes: a test case for predicting lifestyles and emergence of pathogens.</title>
        <authorList>
            <person name="Haridas S."/>
            <person name="Albert R."/>
            <person name="Binder M."/>
            <person name="Bloem J."/>
            <person name="Labutti K."/>
            <person name="Salamov A."/>
            <person name="Andreopoulos B."/>
            <person name="Baker S."/>
            <person name="Barry K."/>
            <person name="Bills G."/>
            <person name="Bluhm B."/>
            <person name="Cannon C."/>
            <person name="Castanera R."/>
            <person name="Culley D."/>
            <person name="Daum C."/>
            <person name="Ezra D."/>
            <person name="Gonzalez J."/>
            <person name="Henrissat B."/>
            <person name="Kuo A."/>
            <person name="Liang C."/>
            <person name="Lipzen A."/>
            <person name="Lutzoni F."/>
            <person name="Magnuson J."/>
            <person name="Mondo S."/>
            <person name="Nolan M."/>
            <person name="Ohm R."/>
            <person name="Pangilinan J."/>
            <person name="Park H.-J."/>
            <person name="Ramirez L."/>
            <person name="Alfaro M."/>
            <person name="Sun H."/>
            <person name="Tritt A."/>
            <person name="Yoshinaga Y."/>
            <person name="Zwiers L.-H."/>
            <person name="Turgeon B."/>
            <person name="Goodwin S."/>
            <person name="Spatafora J."/>
            <person name="Crous P."/>
            <person name="Grigoriev I."/>
        </authorList>
    </citation>
    <scope>NUCLEOTIDE SEQUENCE</scope>
    <source>
        <strain evidence="2">CBS 115976</strain>
    </source>
</reference>
<proteinExistence type="predicted"/>
<dbReference type="AlphaFoldDB" id="A0A6A6TYB7"/>
<dbReference type="InterPro" id="IPR029058">
    <property type="entry name" value="AB_hydrolase_fold"/>
</dbReference>
<dbReference type="OrthoDB" id="3506780at2759"/>
<keyword evidence="3" id="KW-1185">Reference proteome</keyword>
<sequence length="395" mass="41299">MTRLINALCLLGVAAATPQAPAQVPPTGAAEKTAQLEMGGIYGMGYAIPASLDQVVITPAAPSATPTPAPKAAPKGILDSITAGISSWLGEIDPITLLVPTGPEYPTAKLSVKDFYSKGKGPYPAKMYGELLGNHTVYAPINPPKDLKMATLLWGNGGCTSAGTPYGLFLTDIASYGYVAIANGPPGACPPSVKDCSAGGILLKEDMSGPAYPTLRAGFSKIQNMLDAQDWVVKGGADKLGSIDKDFFMTAGSSCGGLEAYSAAYHNDKVKLIVPMNSGVIDPKKKYLLKEVKAPVVLITGGPKDVAYENAKSDYPALPAENVVINAELQSGHLGTFFGKDGGKYGDAVAALFDWVFRGDAKAKAQWTDPKSPGSLISQNWNVTMRNTDKIKVKA</sequence>
<evidence type="ECO:0000313" key="3">
    <source>
        <dbReference type="Proteomes" id="UP000799302"/>
    </source>
</evidence>
<dbReference type="EMBL" id="MU004242">
    <property type="protein sequence ID" value="KAF2664700.1"/>
    <property type="molecule type" value="Genomic_DNA"/>
</dbReference>
<feature type="chain" id="PRO_5025626583" description="Alpha/beta-hydrolase" evidence="1">
    <location>
        <begin position="17"/>
        <end position="395"/>
    </location>
</feature>
<organism evidence="2 3">
    <name type="scientific">Microthyrium microscopicum</name>
    <dbReference type="NCBI Taxonomy" id="703497"/>
    <lineage>
        <taxon>Eukaryota</taxon>
        <taxon>Fungi</taxon>
        <taxon>Dikarya</taxon>
        <taxon>Ascomycota</taxon>
        <taxon>Pezizomycotina</taxon>
        <taxon>Dothideomycetes</taxon>
        <taxon>Dothideomycetes incertae sedis</taxon>
        <taxon>Microthyriales</taxon>
        <taxon>Microthyriaceae</taxon>
        <taxon>Microthyrium</taxon>
    </lineage>
</organism>
<evidence type="ECO:0008006" key="4">
    <source>
        <dbReference type="Google" id="ProtNLM"/>
    </source>
</evidence>
<evidence type="ECO:0000256" key="1">
    <source>
        <dbReference type="SAM" id="SignalP"/>
    </source>
</evidence>
<protein>
    <recommendedName>
        <fullName evidence="4">Alpha/beta-hydrolase</fullName>
    </recommendedName>
</protein>
<feature type="signal peptide" evidence="1">
    <location>
        <begin position="1"/>
        <end position="16"/>
    </location>
</feature>
<dbReference type="SUPFAM" id="SSF53474">
    <property type="entry name" value="alpha/beta-Hydrolases"/>
    <property type="match status" value="1"/>
</dbReference>
<dbReference type="Proteomes" id="UP000799302">
    <property type="component" value="Unassembled WGS sequence"/>
</dbReference>
<accession>A0A6A6TYB7</accession>
<keyword evidence="1" id="KW-0732">Signal</keyword>
<evidence type="ECO:0000313" key="2">
    <source>
        <dbReference type="EMBL" id="KAF2664700.1"/>
    </source>
</evidence>